<dbReference type="GO" id="GO:0043139">
    <property type="term" value="F:5'-3' DNA helicase activity"/>
    <property type="evidence" value="ECO:0007669"/>
    <property type="project" value="UniProtKB-EC"/>
</dbReference>
<dbReference type="InterPro" id="IPR010285">
    <property type="entry name" value="DNA_helicase_pif1-like_DEAD"/>
</dbReference>
<evidence type="ECO:0000313" key="3">
    <source>
        <dbReference type="EMBL" id="VDD30026.1"/>
    </source>
</evidence>
<reference evidence="3" key="1">
    <citation type="submission" date="2018-11" db="EMBL/GenBank/DDBJ databases">
        <authorList>
            <consortium name="Genoscope - CEA"/>
            <person name="William W."/>
        </authorList>
    </citation>
    <scope>NUCLEOTIDE SEQUENCE</scope>
</reference>
<keyword evidence="1" id="KW-0547">Nucleotide-binding</keyword>
<dbReference type="GO" id="GO:0005524">
    <property type="term" value="F:ATP binding"/>
    <property type="evidence" value="ECO:0007669"/>
    <property type="project" value="UniProtKB-KW"/>
</dbReference>
<gene>
    <name evidence="3" type="ORF">BOLC9T55349H</name>
</gene>
<keyword evidence="1" id="KW-0233">DNA recombination</keyword>
<keyword evidence="1" id="KW-0067">ATP-binding</keyword>
<evidence type="ECO:0000256" key="1">
    <source>
        <dbReference type="RuleBase" id="RU363044"/>
    </source>
</evidence>
<keyword evidence="1" id="KW-0227">DNA damage</keyword>
<dbReference type="GO" id="GO:0000723">
    <property type="term" value="P:telomere maintenance"/>
    <property type="evidence" value="ECO:0007669"/>
    <property type="project" value="InterPro"/>
</dbReference>
<evidence type="ECO:0000259" key="2">
    <source>
        <dbReference type="Pfam" id="PF05970"/>
    </source>
</evidence>
<protein>
    <recommendedName>
        <fullName evidence="1">ATP-dependent DNA helicase</fullName>
        <ecNumber evidence="1">5.6.2.3</ecNumber>
    </recommendedName>
</protein>
<proteinExistence type="inferred from homology"/>
<dbReference type="EC" id="5.6.2.3" evidence="1"/>
<name>A0A3P6DUT4_BRAOL</name>
<keyword evidence="1" id="KW-0347">Helicase</keyword>
<dbReference type="PANTHER" id="PTHR10492">
    <property type="match status" value="1"/>
</dbReference>
<keyword evidence="1" id="KW-0378">Hydrolase</keyword>
<keyword evidence="1" id="KW-0234">DNA repair</keyword>
<comment type="catalytic activity">
    <reaction evidence="1">
        <text>ATP + H2O = ADP + phosphate + H(+)</text>
        <dbReference type="Rhea" id="RHEA:13065"/>
        <dbReference type="ChEBI" id="CHEBI:15377"/>
        <dbReference type="ChEBI" id="CHEBI:15378"/>
        <dbReference type="ChEBI" id="CHEBI:30616"/>
        <dbReference type="ChEBI" id="CHEBI:43474"/>
        <dbReference type="ChEBI" id="CHEBI:456216"/>
        <dbReference type="EC" id="5.6.2.3"/>
    </reaction>
</comment>
<dbReference type="GO" id="GO:0006281">
    <property type="term" value="P:DNA repair"/>
    <property type="evidence" value="ECO:0007669"/>
    <property type="project" value="UniProtKB-KW"/>
</dbReference>
<feature type="domain" description="DNA helicase Pif1-like DEAD-box helicase" evidence="2">
    <location>
        <begin position="372"/>
        <end position="404"/>
    </location>
</feature>
<sequence length="422" mass="49538">MAEKYQDAMALCRLFHLKLDQLMVLIKKKILWTNQWSCLYNRILKTRTSSCTYSNLVEGWAIIDPEEFCNKTSAIKYLFKYITKGLDKAKIVLEKKSNDENEIDNYLDCRYVSACESICRIYKFEIHHQHPPVQRLSIHLPGQQPALFNDSSDLEQVVSICEFRPSMFMAYLETNKIDPDARKLTYVQFPTKYVWNKTEHTWTKRKIGQSIGRLYNVHPSSGELYYLRLLINHLKGPTSFEDILTVNGIEYKRFHESCVARGLLDGDEEWHEAMTEAATWATPQQLRELFAMLLVHCEVSSPLKLWDAFWKYMSEDIVYQQRRLLNFTDYDLSDIELQTYTLIEVELLLFQYDQSLSNYTDLPKLDKSSIGSLSNNLFFLYGPGGTGKTFVYNTIINKLRSEKNYSNTSGIFRYCCITFTWW</sequence>
<dbReference type="Pfam" id="PF05970">
    <property type="entry name" value="PIF1"/>
    <property type="match status" value="1"/>
</dbReference>
<dbReference type="AlphaFoldDB" id="A0A3P6DUT4"/>
<dbReference type="PANTHER" id="PTHR10492:SF101">
    <property type="entry name" value="ATP-DEPENDENT DNA HELICASE"/>
    <property type="match status" value="1"/>
</dbReference>
<dbReference type="InterPro" id="IPR027417">
    <property type="entry name" value="P-loop_NTPase"/>
</dbReference>
<dbReference type="SUPFAM" id="SSF52540">
    <property type="entry name" value="P-loop containing nucleoside triphosphate hydrolases"/>
    <property type="match status" value="1"/>
</dbReference>
<organism evidence="3">
    <name type="scientific">Brassica oleracea</name>
    <name type="common">Wild cabbage</name>
    <dbReference type="NCBI Taxonomy" id="3712"/>
    <lineage>
        <taxon>Eukaryota</taxon>
        <taxon>Viridiplantae</taxon>
        <taxon>Streptophyta</taxon>
        <taxon>Embryophyta</taxon>
        <taxon>Tracheophyta</taxon>
        <taxon>Spermatophyta</taxon>
        <taxon>Magnoliopsida</taxon>
        <taxon>eudicotyledons</taxon>
        <taxon>Gunneridae</taxon>
        <taxon>Pentapetalae</taxon>
        <taxon>rosids</taxon>
        <taxon>malvids</taxon>
        <taxon>Brassicales</taxon>
        <taxon>Brassicaceae</taxon>
        <taxon>Brassiceae</taxon>
        <taxon>Brassica</taxon>
    </lineage>
</organism>
<dbReference type="GO" id="GO:0006310">
    <property type="term" value="P:DNA recombination"/>
    <property type="evidence" value="ECO:0007669"/>
    <property type="project" value="UniProtKB-KW"/>
</dbReference>
<comment type="similarity">
    <text evidence="1">Belongs to the helicase family.</text>
</comment>
<comment type="cofactor">
    <cofactor evidence="1">
        <name>Mg(2+)</name>
        <dbReference type="ChEBI" id="CHEBI:18420"/>
    </cofactor>
</comment>
<dbReference type="EMBL" id="LR031875">
    <property type="protein sequence ID" value="VDD30026.1"/>
    <property type="molecule type" value="Genomic_DNA"/>
</dbReference>
<dbReference type="GO" id="GO:0016887">
    <property type="term" value="F:ATP hydrolysis activity"/>
    <property type="evidence" value="ECO:0007669"/>
    <property type="project" value="RHEA"/>
</dbReference>
<dbReference type="Gene3D" id="3.40.50.300">
    <property type="entry name" value="P-loop containing nucleotide triphosphate hydrolases"/>
    <property type="match status" value="1"/>
</dbReference>
<accession>A0A3P6DUT4</accession>